<proteinExistence type="predicted"/>
<accession>A0AAQ1GB03</accession>
<dbReference type="RefSeq" id="WP_143064399.1">
    <property type="nucleotide sequence ID" value="NZ_CADFGN010000005.1"/>
</dbReference>
<reference evidence="2 3" key="1">
    <citation type="submission" date="2016-10" db="EMBL/GenBank/DDBJ databases">
        <authorList>
            <person name="Varghese N."/>
            <person name="Submissions S."/>
        </authorList>
    </citation>
    <scope>NUCLEOTIDE SEQUENCE [LARGE SCALE GENOMIC DNA]</scope>
    <source>
        <strain evidence="2 3">LMG 22274</strain>
    </source>
</reference>
<dbReference type="EMBL" id="QJJV01000002">
    <property type="protein sequence ID" value="PXX19790.1"/>
    <property type="molecule type" value="Genomic_DNA"/>
</dbReference>
<organism evidence="2 3">
    <name type="scientific">Paraburkholderia tropica</name>
    <dbReference type="NCBI Taxonomy" id="92647"/>
    <lineage>
        <taxon>Bacteria</taxon>
        <taxon>Pseudomonadati</taxon>
        <taxon>Pseudomonadota</taxon>
        <taxon>Betaproteobacteria</taxon>
        <taxon>Burkholderiales</taxon>
        <taxon>Burkholderiaceae</taxon>
        <taxon>Paraburkholderia</taxon>
    </lineage>
</organism>
<dbReference type="EMBL" id="FNZM01000001">
    <property type="protein sequence ID" value="SEI86119.1"/>
    <property type="molecule type" value="Genomic_DNA"/>
</dbReference>
<name>A0AAQ1GB03_9BURK</name>
<dbReference type="Proteomes" id="UP000183529">
    <property type="component" value="Unassembled WGS sequence"/>
</dbReference>
<gene>
    <name evidence="1" type="ORF">C7400_102215</name>
    <name evidence="2" type="ORF">SAMN05216550_101208</name>
</gene>
<sequence length="63" mass="7192">MVRALAVLFFDGDGKLYRKALRTPIGSVEHTLGSRLAADLPYRLFADDTRRREPSCQPDESRR</sequence>
<reference evidence="1 4" key="2">
    <citation type="submission" date="2018-05" db="EMBL/GenBank/DDBJ databases">
        <title>Genomic Encyclopedia of Type Strains, Phase IV (KMG-V): Genome sequencing to study the core and pangenomes of soil and plant-associated prokaryotes.</title>
        <authorList>
            <person name="Whitman W."/>
        </authorList>
    </citation>
    <scope>NUCLEOTIDE SEQUENCE [LARGE SCALE GENOMIC DNA]</scope>
    <source>
        <strain evidence="1 4">SIr-6563</strain>
    </source>
</reference>
<dbReference type="Proteomes" id="UP000247515">
    <property type="component" value="Unassembled WGS sequence"/>
</dbReference>
<comment type="caution">
    <text evidence="2">The sequence shown here is derived from an EMBL/GenBank/DDBJ whole genome shotgun (WGS) entry which is preliminary data.</text>
</comment>
<protein>
    <submittedName>
        <fullName evidence="2">Uncharacterized protein</fullName>
    </submittedName>
</protein>
<dbReference type="AlphaFoldDB" id="A0AAQ1GB03"/>
<evidence type="ECO:0000313" key="3">
    <source>
        <dbReference type="Proteomes" id="UP000183529"/>
    </source>
</evidence>
<evidence type="ECO:0000313" key="1">
    <source>
        <dbReference type="EMBL" id="PXX19790.1"/>
    </source>
</evidence>
<evidence type="ECO:0000313" key="2">
    <source>
        <dbReference type="EMBL" id="SEI86119.1"/>
    </source>
</evidence>
<keyword evidence="4" id="KW-1185">Reference proteome</keyword>
<evidence type="ECO:0000313" key="4">
    <source>
        <dbReference type="Proteomes" id="UP000247515"/>
    </source>
</evidence>